<accession>A0ABP6XKI9</accession>
<evidence type="ECO:0000259" key="3">
    <source>
        <dbReference type="Pfam" id="PF13581"/>
    </source>
</evidence>
<name>A0ABP6XKI9_9ACTN</name>
<dbReference type="PANTHER" id="PTHR35526:SF3">
    <property type="entry name" value="ANTI-SIGMA-F FACTOR RSBW"/>
    <property type="match status" value="1"/>
</dbReference>
<reference evidence="5" key="1">
    <citation type="journal article" date="2019" name="Int. J. Syst. Evol. Microbiol.">
        <title>The Global Catalogue of Microorganisms (GCM) 10K type strain sequencing project: providing services to taxonomists for standard genome sequencing and annotation.</title>
        <authorList>
            <consortium name="The Broad Institute Genomics Platform"/>
            <consortium name="The Broad Institute Genome Sequencing Center for Infectious Disease"/>
            <person name="Wu L."/>
            <person name="Ma J."/>
        </authorList>
    </citation>
    <scope>NUCLEOTIDE SEQUENCE [LARGE SCALE GENOMIC DNA]</scope>
    <source>
        <strain evidence="5">JCM 17326</strain>
    </source>
</reference>
<keyword evidence="1" id="KW-0723">Serine/threonine-protein kinase</keyword>
<dbReference type="InterPro" id="IPR003594">
    <property type="entry name" value="HATPase_dom"/>
</dbReference>
<dbReference type="SUPFAM" id="SSF55874">
    <property type="entry name" value="ATPase domain of HSP90 chaperone/DNA topoisomerase II/histidine kinase"/>
    <property type="match status" value="1"/>
</dbReference>
<gene>
    <name evidence="4" type="ORF">GCM10022419_056340</name>
</gene>
<keyword evidence="1" id="KW-0808">Transferase</keyword>
<dbReference type="InterPro" id="IPR036890">
    <property type="entry name" value="HATPase_C_sf"/>
</dbReference>
<evidence type="ECO:0000313" key="4">
    <source>
        <dbReference type="EMBL" id="GAA3568214.1"/>
    </source>
</evidence>
<protein>
    <recommendedName>
        <fullName evidence="3">Histidine kinase/HSP90-like ATPase domain-containing protein</fullName>
    </recommendedName>
</protein>
<keyword evidence="5" id="KW-1185">Reference proteome</keyword>
<dbReference type="EMBL" id="BAABDQ010000012">
    <property type="protein sequence ID" value="GAA3568214.1"/>
    <property type="molecule type" value="Genomic_DNA"/>
</dbReference>
<dbReference type="Proteomes" id="UP001500630">
    <property type="component" value="Unassembled WGS sequence"/>
</dbReference>
<dbReference type="Pfam" id="PF13581">
    <property type="entry name" value="HATPase_c_2"/>
    <property type="match status" value="1"/>
</dbReference>
<evidence type="ECO:0000256" key="1">
    <source>
        <dbReference type="ARBA" id="ARBA00022527"/>
    </source>
</evidence>
<dbReference type="RefSeq" id="WP_345566328.1">
    <property type="nucleotide sequence ID" value="NZ_BAABDQ010000012.1"/>
</dbReference>
<evidence type="ECO:0000313" key="5">
    <source>
        <dbReference type="Proteomes" id="UP001500630"/>
    </source>
</evidence>
<comment type="caution">
    <text evidence="4">The sequence shown here is derived from an EMBL/GenBank/DDBJ whole genome shotgun (WGS) entry which is preliminary data.</text>
</comment>
<dbReference type="InterPro" id="IPR050267">
    <property type="entry name" value="Anti-sigma-factor_SerPK"/>
</dbReference>
<sequence>MSDHLELRCPITWDLALLRRRLRDYAARAGMPERRLQDLVVAVNEAATNVLEHSGGSGTLTAYADPVGIWIDIVDSGGTLSDEHLTLAPDYVSGRGFGLWTVLHLCDWVSLEHPDGRSHLRLLIRYQPVSGRREKQRPAPGDPGEPNVTTTATP</sequence>
<evidence type="ECO:0000256" key="2">
    <source>
        <dbReference type="SAM" id="MobiDB-lite"/>
    </source>
</evidence>
<dbReference type="PANTHER" id="PTHR35526">
    <property type="entry name" value="ANTI-SIGMA-F FACTOR RSBW-RELATED"/>
    <property type="match status" value="1"/>
</dbReference>
<dbReference type="Gene3D" id="3.30.565.10">
    <property type="entry name" value="Histidine kinase-like ATPase, C-terminal domain"/>
    <property type="match status" value="1"/>
</dbReference>
<proteinExistence type="predicted"/>
<keyword evidence="1" id="KW-0418">Kinase</keyword>
<feature type="domain" description="Histidine kinase/HSP90-like ATPase" evidence="3">
    <location>
        <begin position="15"/>
        <end position="122"/>
    </location>
</feature>
<feature type="region of interest" description="Disordered" evidence="2">
    <location>
        <begin position="131"/>
        <end position="154"/>
    </location>
</feature>
<organism evidence="4 5">
    <name type="scientific">Nonomuraea rosea</name>
    <dbReference type="NCBI Taxonomy" id="638574"/>
    <lineage>
        <taxon>Bacteria</taxon>
        <taxon>Bacillati</taxon>
        <taxon>Actinomycetota</taxon>
        <taxon>Actinomycetes</taxon>
        <taxon>Streptosporangiales</taxon>
        <taxon>Streptosporangiaceae</taxon>
        <taxon>Nonomuraea</taxon>
    </lineage>
</organism>